<accession>A0A443IQS1</accession>
<evidence type="ECO:0000313" key="2">
    <source>
        <dbReference type="EMBL" id="RWR08517.1"/>
    </source>
</evidence>
<dbReference type="EMBL" id="SAUW01000017">
    <property type="protein sequence ID" value="RWR08517.1"/>
    <property type="molecule type" value="Genomic_DNA"/>
</dbReference>
<evidence type="ECO:0000313" key="3">
    <source>
        <dbReference type="Proteomes" id="UP000285710"/>
    </source>
</evidence>
<gene>
    <name evidence="2" type="ORF">D2T33_15590</name>
</gene>
<comment type="caution">
    <text evidence="2">The sequence shown here is derived from an EMBL/GenBank/DDBJ whole genome shotgun (WGS) entry which is preliminary data.</text>
</comment>
<dbReference type="Proteomes" id="UP000285710">
    <property type="component" value="Unassembled WGS sequence"/>
</dbReference>
<reference evidence="2 3" key="1">
    <citation type="submission" date="2019-01" db="EMBL/GenBank/DDBJ databases">
        <title>Sinorhodobacter populi sp. nov. isolated from the symptomatic bark tissue of Populus euramericana canker.</title>
        <authorList>
            <person name="Xu G."/>
        </authorList>
    </citation>
    <scope>NUCLEOTIDE SEQUENCE [LARGE SCALE GENOMIC DNA]</scope>
    <source>
        <strain evidence="2 3">2D-5</strain>
    </source>
</reference>
<evidence type="ECO:0000256" key="1">
    <source>
        <dbReference type="SAM" id="Coils"/>
    </source>
</evidence>
<protein>
    <submittedName>
        <fullName evidence="2">Uncharacterized protein</fullName>
    </submittedName>
</protein>
<dbReference type="RefSeq" id="WP_128270377.1">
    <property type="nucleotide sequence ID" value="NZ_SAUW01000017.1"/>
</dbReference>
<dbReference type="AlphaFoldDB" id="A0A443IQS1"/>
<keyword evidence="1" id="KW-0175">Coiled coil</keyword>
<sequence>MEINATKLAQLLDVAQKAIEVDSLEAVLATEKLDLSTAYDDHKERVGINYIAADTPEWTEMLASTKGEYAAVEEAKRNLKNARSRLKSAIRRYRA</sequence>
<proteinExistence type="predicted"/>
<organism evidence="2 3">
    <name type="scientific">Paenirhodobacter populi</name>
    <dbReference type="NCBI Taxonomy" id="2306993"/>
    <lineage>
        <taxon>Bacteria</taxon>
        <taxon>Pseudomonadati</taxon>
        <taxon>Pseudomonadota</taxon>
        <taxon>Alphaproteobacteria</taxon>
        <taxon>Rhodobacterales</taxon>
        <taxon>Rhodobacter group</taxon>
        <taxon>Paenirhodobacter</taxon>
    </lineage>
</organism>
<name>A0A443IQS1_9RHOB</name>
<feature type="coiled-coil region" evidence="1">
    <location>
        <begin position="62"/>
        <end position="92"/>
    </location>
</feature>
<reference evidence="2 3" key="2">
    <citation type="submission" date="2019-01" db="EMBL/GenBank/DDBJ databases">
        <authorList>
            <person name="Li Y."/>
        </authorList>
    </citation>
    <scope>NUCLEOTIDE SEQUENCE [LARGE SCALE GENOMIC DNA]</scope>
    <source>
        <strain evidence="2 3">2D-5</strain>
    </source>
</reference>
<keyword evidence="3" id="KW-1185">Reference proteome</keyword>